<evidence type="ECO:0000313" key="11">
    <source>
        <dbReference type="EMBL" id="AYJ85348.1"/>
    </source>
</evidence>
<keyword evidence="12" id="KW-1185">Reference proteome</keyword>
<evidence type="ECO:0000256" key="5">
    <source>
        <dbReference type="ARBA" id="ARBA00022692"/>
    </source>
</evidence>
<dbReference type="Proteomes" id="UP000276254">
    <property type="component" value="Plasmid unnamed1"/>
</dbReference>
<evidence type="ECO:0000256" key="8">
    <source>
        <dbReference type="ARBA" id="ARBA00023077"/>
    </source>
</evidence>
<dbReference type="OrthoDB" id="10003732at2"/>
<keyword evidence="8" id="KW-0798">TonB box</keyword>
<dbReference type="Gene3D" id="2.40.170.20">
    <property type="entry name" value="TonB-dependent receptor, beta-barrel domain"/>
    <property type="match status" value="1"/>
</dbReference>
<evidence type="ECO:0008006" key="13">
    <source>
        <dbReference type="Google" id="ProtNLM"/>
    </source>
</evidence>
<keyword evidence="6" id="KW-0408">Iron</keyword>
<dbReference type="EMBL" id="CP032828">
    <property type="protein sequence ID" value="AYJ85348.1"/>
    <property type="molecule type" value="Genomic_DNA"/>
</dbReference>
<evidence type="ECO:0000313" key="12">
    <source>
        <dbReference type="Proteomes" id="UP000276254"/>
    </source>
</evidence>
<dbReference type="GO" id="GO:0009279">
    <property type="term" value="C:cell outer membrane"/>
    <property type="evidence" value="ECO:0007669"/>
    <property type="project" value="UniProtKB-SubCell"/>
</dbReference>
<organism evidence="11 12">
    <name type="scientific">Sphingomonas paeninsulae</name>
    <dbReference type="NCBI Taxonomy" id="2319844"/>
    <lineage>
        <taxon>Bacteria</taxon>
        <taxon>Pseudomonadati</taxon>
        <taxon>Pseudomonadota</taxon>
        <taxon>Alphaproteobacteria</taxon>
        <taxon>Sphingomonadales</taxon>
        <taxon>Sphingomonadaceae</taxon>
        <taxon>Sphingomonas</taxon>
    </lineage>
</organism>
<dbReference type="KEGG" id="spha:D3Y57_04880"/>
<keyword evidence="10" id="KW-0998">Cell outer membrane</keyword>
<dbReference type="GO" id="GO:0006826">
    <property type="term" value="P:iron ion transport"/>
    <property type="evidence" value="ECO:0007669"/>
    <property type="project" value="UniProtKB-KW"/>
</dbReference>
<evidence type="ECO:0000256" key="6">
    <source>
        <dbReference type="ARBA" id="ARBA00023004"/>
    </source>
</evidence>
<keyword evidence="3" id="KW-1134">Transmembrane beta strand</keyword>
<evidence type="ECO:0000256" key="7">
    <source>
        <dbReference type="ARBA" id="ARBA00023065"/>
    </source>
</evidence>
<gene>
    <name evidence="11" type="ORF">D3Y57_04880</name>
</gene>
<comment type="subcellular location">
    <subcellularLocation>
        <location evidence="1">Cell outer membrane</location>
        <topology evidence="1">Multi-pass membrane protein</topology>
    </subcellularLocation>
</comment>
<evidence type="ECO:0000256" key="3">
    <source>
        <dbReference type="ARBA" id="ARBA00022452"/>
    </source>
</evidence>
<keyword evidence="7" id="KW-0406">Ion transport</keyword>
<dbReference type="InterPro" id="IPR036942">
    <property type="entry name" value="Beta-barrel_TonB_sf"/>
</dbReference>
<evidence type="ECO:0000256" key="1">
    <source>
        <dbReference type="ARBA" id="ARBA00004571"/>
    </source>
</evidence>
<proteinExistence type="predicted"/>
<dbReference type="GeneID" id="39491385"/>
<dbReference type="SUPFAM" id="SSF56935">
    <property type="entry name" value="Porins"/>
    <property type="match status" value="1"/>
</dbReference>
<dbReference type="PANTHER" id="PTHR32552">
    <property type="entry name" value="FERRICHROME IRON RECEPTOR-RELATED"/>
    <property type="match status" value="1"/>
</dbReference>
<dbReference type="PANTHER" id="PTHR32552:SF81">
    <property type="entry name" value="TONB-DEPENDENT OUTER MEMBRANE RECEPTOR"/>
    <property type="match status" value="1"/>
</dbReference>
<keyword evidence="11" id="KW-0614">Plasmid</keyword>
<evidence type="ECO:0000256" key="4">
    <source>
        <dbReference type="ARBA" id="ARBA00022496"/>
    </source>
</evidence>
<sequence length="155" mass="16737">MLVGFAGAYTDAKYTKNLVDLSVQTGTPGFIVPFDSYPDAPKWSGSVYADVTLPVPTDWGNVHLRGDTFSQTSSFFSNNNYSITPGTQIKGYTMVSLRLSWNEIMGSKVSAGVYAKNLLNRGYYQAGYVEGASGGFNTVIPGEPQTFGAELSVKF</sequence>
<evidence type="ECO:0000256" key="2">
    <source>
        <dbReference type="ARBA" id="ARBA00022448"/>
    </source>
</evidence>
<dbReference type="AlphaFoldDB" id="A0A494TIT7"/>
<reference evidence="11 12" key="1">
    <citation type="submission" date="2018-09" db="EMBL/GenBank/DDBJ databases">
        <title>Sphingomonas peninsula sp. nov., isolated from fildes peninsula, Antarctic soil.</title>
        <authorList>
            <person name="Yingchao G."/>
        </authorList>
    </citation>
    <scope>NUCLEOTIDE SEQUENCE [LARGE SCALE GENOMIC DNA]</scope>
    <source>
        <strain evidence="11 12">YZ-8</strain>
        <plasmid evidence="11 12">unnamed1</plasmid>
    </source>
</reference>
<protein>
    <recommendedName>
        <fullName evidence="13">TonB-dependent receptor-like beta-barrel domain-containing protein</fullName>
    </recommendedName>
</protein>
<accession>A0A494TIT7</accession>
<keyword evidence="9" id="KW-0472">Membrane</keyword>
<geneLocation type="plasmid" evidence="11">
    <name>unnamed1</name>
</geneLocation>
<dbReference type="InterPro" id="IPR039426">
    <property type="entry name" value="TonB-dep_rcpt-like"/>
</dbReference>
<evidence type="ECO:0000256" key="10">
    <source>
        <dbReference type="ARBA" id="ARBA00023237"/>
    </source>
</evidence>
<evidence type="ECO:0000256" key="9">
    <source>
        <dbReference type="ARBA" id="ARBA00023136"/>
    </source>
</evidence>
<keyword evidence="4" id="KW-0410">Iron transport</keyword>
<keyword evidence="2" id="KW-0813">Transport</keyword>
<dbReference type="RefSeq" id="WP_121151860.1">
    <property type="nucleotide sequence ID" value="NZ_CP032828.1"/>
</dbReference>
<name>A0A494TIT7_SPHPE</name>
<keyword evidence="5" id="KW-0812">Transmembrane</keyword>